<dbReference type="RefSeq" id="WP_226652084.1">
    <property type="nucleotide sequence ID" value="NZ_BNDW01000038.1"/>
</dbReference>
<accession>A0ABQ3PEE9</accession>
<dbReference type="Proteomes" id="UP001052739">
    <property type="component" value="Unassembled WGS sequence"/>
</dbReference>
<organism evidence="2 3">
    <name type="scientific">Streptomyces hydrogenans</name>
    <dbReference type="NCBI Taxonomy" id="1873719"/>
    <lineage>
        <taxon>Bacteria</taxon>
        <taxon>Bacillati</taxon>
        <taxon>Actinomycetota</taxon>
        <taxon>Actinomycetes</taxon>
        <taxon>Kitasatosporales</taxon>
        <taxon>Streptomycetaceae</taxon>
        <taxon>Streptomyces</taxon>
    </lineage>
</organism>
<feature type="compositionally biased region" description="Low complexity" evidence="1">
    <location>
        <begin position="117"/>
        <end position="143"/>
    </location>
</feature>
<evidence type="ECO:0000256" key="1">
    <source>
        <dbReference type="SAM" id="MobiDB-lite"/>
    </source>
</evidence>
<evidence type="ECO:0000313" key="2">
    <source>
        <dbReference type="EMBL" id="GHI23409.1"/>
    </source>
</evidence>
<feature type="region of interest" description="Disordered" evidence="1">
    <location>
        <begin position="107"/>
        <end position="174"/>
    </location>
</feature>
<feature type="compositionally biased region" description="Low complexity" evidence="1">
    <location>
        <begin position="153"/>
        <end position="162"/>
    </location>
</feature>
<feature type="compositionally biased region" description="Gly residues" evidence="1">
    <location>
        <begin position="163"/>
        <end position="174"/>
    </location>
</feature>
<protein>
    <submittedName>
        <fullName evidence="2">Uncharacterized protein</fullName>
    </submittedName>
</protein>
<dbReference type="EMBL" id="BNDW01000038">
    <property type="protein sequence ID" value="GHI23409.1"/>
    <property type="molecule type" value="Genomic_DNA"/>
</dbReference>
<comment type="caution">
    <text evidence="2">The sequence shown here is derived from an EMBL/GenBank/DDBJ whole genome shotgun (WGS) entry which is preliminary data.</text>
</comment>
<reference evidence="2" key="1">
    <citation type="submission" date="2024-05" db="EMBL/GenBank/DDBJ databases">
        <title>Whole genome shotgun sequence of Streptomyces hydrogenans NBRC 13475.</title>
        <authorList>
            <person name="Komaki H."/>
            <person name="Tamura T."/>
        </authorList>
    </citation>
    <scope>NUCLEOTIDE SEQUENCE</scope>
    <source>
        <strain evidence="2">NBRC 13475</strain>
    </source>
</reference>
<keyword evidence="3" id="KW-1185">Reference proteome</keyword>
<gene>
    <name evidence="2" type="ORF">Shyd_47800</name>
</gene>
<evidence type="ECO:0000313" key="3">
    <source>
        <dbReference type="Proteomes" id="UP001052739"/>
    </source>
</evidence>
<proteinExistence type="predicted"/>
<name>A0ABQ3PEE9_9ACTN</name>
<sequence>MLQAVEKPVGGNYGVSGYVVMSNLMRWGDYDDDFLTQYGGNMLAKEQEGVRNGARPEQIWGYHGGGLWPHLNTTGTDFGFDPMTGYMKALSNSPDAATEFFNSEFIAKDTEETPLHAATPTGTTRRSTSASPTSSTSSRSGSGCRRRTRRARTASPARTTCGRAGGGDDGPPGR</sequence>